<keyword evidence="1" id="KW-1133">Transmembrane helix</keyword>
<name>A0A1M6MPQ1_9FIRM</name>
<dbReference type="InterPro" id="IPR007401">
    <property type="entry name" value="DUF454"/>
</dbReference>
<dbReference type="RefSeq" id="WP_072906590.1">
    <property type="nucleotide sequence ID" value="NZ_FRAI01000007.1"/>
</dbReference>
<evidence type="ECO:0000256" key="1">
    <source>
        <dbReference type="SAM" id="Phobius"/>
    </source>
</evidence>
<reference evidence="3" key="1">
    <citation type="submission" date="2016-11" db="EMBL/GenBank/DDBJ databases">
        <authorList>
            <person name="Varghese N."/>
            <person name="Submissions S."/>
        </authorList>
    </citation>
    <scope>NUCLEOTIDE SEQUENCE [LARGE SCALE GENOMIC DNA]</scope>
    <source>
        <strain evidence="3">DSM 14826</strain>
    </source>
</reference>
<keyword evidence="1" id="KW-0472">Membrane</keyword>
<dbReference type="Proteomes" id="UP000243547">
    <property type="component" value="Unassembled WGS sequence"/>
</dbReference>
<dbReference type="AlphaFoldDB" id="A0A1M6MPQ1"/>
<dbReference type="EMBL" id="FRAI01000007">
    <property type="protein sequence ID" value="SHJ85399.1"/>
    <property type="molecule type" value="Genomic_DNA"/>
</dbReference>
<feature type="transmembrane region" description="Helical" evidence="1">
    <location>
        <begin position="76"/>
        <end position="94"/>
    </location>
</feature>
<sequence length="104" mass="12098">MIFKVYTLKKLYTILGSIFVLIGVVGLFLPIFPTVPFLFIALFFYGKGSKKHYYWLMKNKYFSKYILDYKRGKDNLILKIILVIIGLLVTIYISRFNNKGGIGN</sequence>
<dbReference type="OrthoDB" id="5690292at2"/>
<dbReference type="STRING" id="1120989.SAMN02745227_00874"/>
<accession>A0A1M6MPQ1</accession>
<keyword evidence="3" id="KW-1185">Reference proteome</keyword>
<evidence type="ECO:0000313" key="2">
    <source>
        <dbReference type="EMBL" id="SHJ85399.1"/>
    </source>
</evidence>
<keyword evidence="1" id="KW-0812">Transmembrane</keyword>
<evidence type="ECO:0000313" key="3">
    <source>
        <dbReference type="Proteomes" id="UP000243547"/>
    </source>
</evidence>
<dbReference type="PANTHER" id="PTHR35813:SF1">
    <property type="entry name" value="INNER MEMBRANE PROTEIN YBAN"/>
    <property type="match status" value="1"/>
</dbReference>
<proteinExistence type="predicted"/>
<feature type="transmembrane region" description="Helical" evidence="1">
    <location>
        <begin position="12"/>
        <end position="45"/>
    </location>
</feature>
<organism evidence="2 3">
    <name type="scientific">Anaerobranca californiensis DSM 14826</name>
    <dbReference type="NCBI Taxonomy" id="1120989"/>
    <lineage>
        <taxon>Bacteria</taxon>
        <taxon>Bacillati</taxon>
        <taxon>Bacillota</taxon>
        <taxon>Clostridia</taxon>
        <taxon>Eubacteriales</taxon>
        <taxon>Proteinivoracaceae</taxon>
        <taxon>Anaerobranca</taxon>
    </lineage>
</organism>
<protein>
    <submittedName>
        <fullName evidence="2">Uncharacterized membrane protein YbaN, DUF454 family</fullName>
    </submittedName>
</protein>
<dbReference type="PANTHER" id="PTHR35813">
    <property type="entry name" value="INNER MEMBRANE PROTEIN YBAN"/>
    <property type="match status" value="1"/>
</dbReference>
<gene>
    <name evidence="2" type="ORF">SAMN02745227_00874</name>
</gene>
<dbReference type="GO" id="GO:0005886">
    <property type="term" value="C:plasma membrane"/>
    <property type="evidence" value="ECO:0007669"/>
    <property type="project" value="TreeGrafter"/>
</dbReference>
<dbReference type="Pfam" id="PF04304">
    <property type="entry name" value="DUF454"/>
    <property type="match status" value="1"/>
</dbReference>